<keyword evidence="2" id="KW-1133">Transmembrane helix</keyword>
<keyword evidence="2" id="KW-0812">Transmembrane</keyword>
<evidence type="ECO:0000313" key="3">
    <source>
        <dbReference type="EMBL" id="PHJ18054.1"/>
    </source>
</evidence>
<gene>
    <name evidence="3" type="ORF">CSUI_008117</name>
</gene>
<proteinExistence type="predicted"/>
<keyword evidence="4" id="KW-1185">Reference proteome</keyword>
<evidence type="ECO:0000313" key="4">
    <source>
        <dbReference type="Proteomes" id="UP000221165"/>
    </source>
</evidence>
<accession>A0A2C6KNK5</accession>
<dbReference type="RefSeq" id="XP_067919764.1">
    <property type="nucleotide sequence ID" value="XM_068068256.1"/>
</dbReference>
<reference evidence="3 4" key="1">
    <citation type="journal article" date="2017" name="Int. J. Parasitol.">
        <title>The genome of the protozoan parasite Cystoisospora suis and a reverse vaccinology approach to identify vaccine candidates.</title>
        <authorList>
            <person name="Palmieri N."/>
            <person name="Shrestha A."/>
            <person name="Ruttkowski B."/>
            <person name="Beck T."/>
            <person name="Vogl C."/>
            <person name="Tomley F."/>
            <person name="Blake D.P."/>
            <person name="Joachim A."/>
        </authorList>
    </citation>
    <scope>NUCLEOTIDE SEQUENCE [LARGE SCALE GENOMIC DNA]</scope>
    <source>
        <strain evidence="3 4">Wien I</strain>
    </source>
</reference>
<protein>
    <submittedName>
        <fullName evidence="3">Uncharacterized protein</fullName>
    </submittedName>
</protein>
<sequence length="57" mass="6362">MGSTAIYAGQPLLWGSPAFSVPLVLWFPSDKMILLRRSEENSQSKGHQPPGSKWTYL</sequence>
<feature type="region of interest" description="Disordered" evidence="1">
    <location>
        <begin position="38"/>
        <end position="57"/>
    </location>
</feature>
<organism evidence="3 4">
    <name type="scientific">Cystoisospora suis</name>
    <dbReference type="NCBI Taxonomy" id="483139"/>
    <lineage>
        <taxon>Eukaryota</taxon>
        <taxon>Sar</taxon>
        <taxon>Alveolata</taxon>
        <taxon>Apicomplexa</taxon>
        <taxon>Conoidasida</taxon>
        <taxon>Coccidia</taxon>
        <taxon>Eucoccidiorida</taxon>
        <taxon>Eimeriorina</taxon>
        <taxon>Sarcocystidae</taxon>
        <taxon>Cystoisospora</taxon>
    </lineage>
</organism>
<feature type="transmembrane region" description="Helical" evidence="2">
    <location>
        <begin position="6"/>
        <end position="27"/>
    </location>
</feature>
<dbReference type="EMBL" id="MIGC01004463">
    <property type="protein sequence ID" value="PHJ18054.1"/>
    <property type="molecule type" value="Genomic_DNA"/>
</dbReference>
<dbReference type="AlphaFoldDB" id="A0A2C6KNK5"/>
<comment type="caution">
    <text evidence="3">The sequence shown here is derived from an EMBL/GenBank/DDBJ whole genome shotgun (WGS) entry which is preliminary data.</text>
</comment>
<dbReference type="Proteomes" id="UP000221165">
    <property type="component" value="Unassembled WGS sequence"/>
</dbReference>
<dbReference type="VEuPathDB" id="ToxoDB:CSUI_008117"/>
<dbReference type="GeneID" id="94431467"/>
<keyword evidence="2" id="KW-0472">Membrane</keyword>
<name>A0A2C6KNK5_9APIC</name>
<evidence type="ECO:0000256" key="1">
    <source>
        <dbReference type="SAM" id="MobiDB-lite"/>
    </source>
</evidence>
<evidence type="ECO:0000256" key="2">
    <source>
        <dbReference type="SAM" id="Phobius"/>
    </source>
</evidence>